<organism evidence="2 3">
    <name type="scientific">Metschnikowia pulcherrima</name>
    <dbReference type="NCBI Taxonomy" id="27326"/>
    <lineage>
        <taxon>Eukaryota</taxon>
        <taxon>Fungi</taxon>
        <taxon>Dikarya</taxon>
        <taxon>Ascomycota</taxon>
        <taxon>Saccharomycotina</taxon>
        <taxon>Pichiomycetes</taxon>
        <taxon>Metschnikowiaceae</taxon>
        <taxon>Metschnikowia</taxon>
    </lineage>
</organism>
<evidence type="ECO:0000313" key="3">
    <source>
        <dbReference type="Proteomes" id="UP000649328"/>
    </source>
</evidence>
<evidence type="ECO:0008006" key="4">
    <source>
        <dbReference type="Google" id="ProtNLM"/>
    </source>
</evidence>
<name>A0A8H7LDF6_9ASCO</name>
<dbReference type="Proteomes" id="UP000649328">
    <property type="component" value="Unassembled WGS sequence"/>
</dbReference>
<comment type="caution">
    <text evidence="2">The sequence shown here is derived from an EMBL/GenBank/DDBJ whole genome shotgun (WGS) entry which is preliminary data.</text>
</comment>
<dbReference type="AlphaFoldDB" id="A0A8H7LDF6"/>
<evidence type="ECO:0000313" key="2">
    <source>
        <dbReference type="EMBL" id="KAF8003778.1"/>
    </source>
</evidence>
<dbReference type="OrthoDB" id="1894652at2759"/>
<proteinExistence type="predicted"/>
<gene>
    <name evidence="2" type="ORF">HF325_001226</name>
</gene>
<sequence>MLLALILCLLTAVALQEISIYTKNVNSGQNQELGILSYDASLREASFSAISDTFPESGAFSICARDPDSCFAYQEIKEKSGQSLGGEFLITINENGTIHLLSFSRGSEPNVYAAKVGVLAEAPKPNLNPYNKRSAQDNKQQVQTQKVIVKKVVENEKGEKIEVEEEVEEVVEADNRSWVQKNWMYIVPPLVLFLIFSPEDKK</sequence>
<keyword evidence="1" id="KW-0732">Signal</keyword>
<protein>
    <recommendedName>
        <fullName evidence="4">ER membrane protein complex subunit 10</fullName>
    </recommendedName>
</protein>
<feature type="signal peptide" evidence="1">
    <location>
        <begin position="1"/>
        <end position="16"/>
    </location>
</feature>
<keyword evidence="3" id="KW-1185">Reference proteome</keyword>
<dbReference type="EMBL" id="JACBPP010000002">
    <property type="protein sequence ID" value="KAF8003778.1"/>
    <property type="molecule type" value="Genomic_DNA"/>
</dbReference>
<reference evidence="2" key="1">
    <citation type="submission" date="2020-10" db="EMBL/GenBank/DDBJ databases">
        <title>The Whole-Genome Sequence of Metschnikowia persimmonesis, a Novel Endophytic Yeast Species Isolated from Medicinal Plant Diospyros kaki Thumb.</title>
        <authorList>
            <person name="Rahmat E."/>
            <person name="Kang Y."/>
        </authorList>
    </citation>
    <scope>NUCLEOTIDE SEQUENCE</scope>
    <source>
        <strain evidence="2">KIOM G15050</strain>
    </source>
</reference>
<dbReference type="Pfam" id="PF21203">
    <property type="entry name" value="ECM10"/>
    <property type="match status" value="1"/>
</dbReference>
<accession>A0A8H7LDF6</accession>
<feature type="chain" id="PRO_5034688540" description="ER membrane protein complex subunit 10" evidence="1">
    <location>
        <begin position="17"/>
        <end position="202"/>
    </location>
</feature>
<evidence type="ECO:0000256" key="1">
    <source>
        <dbReference type="SAM" id="SignalP"/>
    </source>
</evidence>